<dbReference type="Proteomes" id="UP000325743">
    <property type="component" value="Plasmid unnamed1"/>
</dbReference>
<dbReference type="AlphaFoldDB" id="A0A5P3VQE2"/>
<evidence type="ECO:0000313" key="2">
    <source>
        <dbReference type="Proteomes" id="UP000325743"/>
    </source>
</evidence>
<accession>A0A5P3VQE2</accession>
<gene>
    <name evidence="1" type="ORF">D2917_30525</name>
</gene>
<protein>
    <submittedName>
        <fullName evidence="1">Uncharacterized protein</fullName>
    </submittedName>
</protein>
<reference evidence="1 2" key="1">
    <citation type="submission" date="2018-09" db="EMBL/GenBank/DDBJ databases">
        <title>Complete genome sequence of Cupriavidus oxalaticus T2, a bacterium capable of phenol tolerance and degradation.</title>
        <authorList>
            <person name="Yan J."/>
        </authorList>
    </citation>
    <scope>NUCLEOTIDE SEQUENCE [LARGE SCALE GENOMIC DNA]</scope>
    <source>
        <strain evidence="1 2">T2</strain>
        <plasmid evidence="1 2">unnamed1</plasmid>
    </source>
</reference>
<sequence length="585" mass="65191">MKIDPTTKLAFSLYENPGVHAVLLGSGISRAAAIPTGWEITLDLVRRVALMQGEPEQPDWARWYATKFGGEPNYSRLLEQLADTAAERRAILDRYIEPTPEERDAGKKLPTRAHRAIARLVRDGFIKVILTTNFDRLMENALRDEGVEPVVVASVDGLAGSVPMSHAGCYLVKLHGDYKDARILNTDAELAGYPPEYDQLLDRVFDDYGLIVCGWSGEWDHALRAAILRSPNRRYPLFWAAKGGRLRPRGQELLDHRRGVTIPIDDADGFLEGVQRSVETLAQSQSPDPASVALAVASARRYVAKSEFRIPLEDLVRDQLARVAAALDEHRANPPAGDYQKDVFCRYVETYEAVMEGLATVAGVLGRWGNGEELELVLDALRALDAKAREVQSGYLPYLEIRSYPAVLMFAAYGLGLTRAGRWQTLHRFLTAELERDHHGRRRTVDRLFGFAWAGAEYFKHLPGKENHKTPSSDRILTALGAWAPAFMGVLPDIEPCFARFEILASLAYTDVHEDGALEQGLSTGGNNWTPVGRSSWSESVSAPILDELAGDWGDQLIDSGFAKRQRPRLELFMRGFRGVISRNW</sequence>
<evidence type="ECO:0000313" key="1">
    <source>
        <dbReference type="EMBL" id="QEZ48636.1"/>
    </source>
</evidence>
<dbReference type="InterPro" id="IPR029035">
    <property type="entry name" value="DHS-like_NAD/FAD-binding_dom"/>
</dbReference>
<dbReference type="SUPFAM" id="SSF52467">
    <property type="entry name" value="DHS-like NAD/FAD-binding domain"/>
    <property type="match status" value="1"/>
</dbReference>
<dbReference type="Pfam" id="PF13289">
    <property type="entry name" value="SIR2_2"/>
    <property type="match status" value="1"/>
</dbReference>
<geneLocation type="plasmid" evidence="1">
    <name>unnamed1</name>
</geneLocation>
<dbReference type="RefSeq" id="WP_151072918.1">
    <property type="nucleotide sequence ID" value="NZ_CP032520.1"/>
</dbReference>
<proteinExistence type="predicted"/>
<organism evidence="1 2">
    <name type="scientific">Cupriavidus oxalaticus</name>
    <dbReference type="NCBI Taxonomy" id="96344"/>
    <lineage>
        <taxon>Bacteria</taxon>
        <taxon>Pseudomonadati</taxon>
        <taxon>Pseudomonadota</taxon>
        <taxon>Betaproteobacteria</taxon>
        <taxon>Burkholderiales</taxon>
        <taxon>Burkholderiaceae</taxon>
        <taxon>Cupriavidus</taxon>
    </lineage>
</organism>
<name>A0A5P3VQE2_9BURK</name>
<dbReference type="Gene3D" id="3.40.50.1220">
    <property type="entry name" value="TPP-binding domain"/>
    <property type="match status" value="1"/>
</dbReference>
<keyword evidence="1" id="KW-0614">Plasmid</keyword>
<dbReference type="EMBL" id="CP032520">
    <property type="protein sequence ID" value="QEZ48636.1"/>
    <property type="molecule type" value="Genomic_DNA"/>
</dbReference>